<organism evidence="3 4">
    <name type="scientific">Sneathiella chinensis</name>
    <dbReference type="NCBI Taxonomy" id="349750"/>
    <lineage>
        <taxon>Bacteria</taxon>
        <taxon>Pseudomonadati</taxon>
        <taxon>Pseudomonadota</taxon>
        <taxon>Alphaproteobacteria</taxon>
        <taxon>Sneathiellales</taxon>
        <taxon>Sneathiellaceae</taxon>
        <taxon>Sneathiella</taxon>
    </lineage>
</organism>
<name>A0ABQ5U967_9PROT</name>
<dbReference type="PROSITE" id="PS50404">
    <property type="entry name" value="GST_NTER"/>
    <property type="match status" value="1"/>
</dbReference>
<dbReference type="SUPFAM" id="SSF47616">
    <property type="entry name" value="GST C-terminal domain-like"/>
    <property type="match status" value="1"/>
</dbReference>
<dbReference type="RefSeq" id="WP_169562009.1">
    <property type="nucleotide sequence ID" value="NZ_BSNF01000010.1"/>
</dbReference>
<evidence type="ECO:0000259" key="1">
    <source>
        <dbReference type="PROSITE" id="PS50404"/>
    </source>
</evidence>
<dbReference type="Pfam" id="PF13410">
    <property type="entry name" value="GST_C_2"/>
    <property type="match status" value="1"/>
</dbReference>
<feature type="domain" description="GST N-terminal" evidence="1">
    <location>
        <begin position="1"/>
        <end position="80"/>
    </location>
</feature>
<dbReference type="InterPro" id="IPR036249">
    <property type="entry name" value="Thioredoxin-like_sf"/>
</dbReference>
<dbReference type="PANTHER" id="PTHR43968:SF6">
    <property type="entry name" value="GLUTATHIONE S-TRANSFERASE OMEGA"/>
    <property type="match status" value="1"/>
</dbReference>
<comment type="caution">
    <text evidence="3">The sequence shown here is derived from an EMBL/GenBank/DDBJ whole genome shotgun (WGS) entry which is preliminary data.</text>
</comment>
<proteinExistence type="predicted"/>
<gene>
    <name evidence="3" type="ORF">GCM10007924_30790</name>
</gene>
<dbReference type="PANTHER" id="PTHR43968">
    <property type="match status" value="1"/>
</dbReference>
<dbReference type="InterPro" id="IPR010987">
    <property type="entry name" value="Glutathione-S-Trfase_C-like"/>
</dbReference>
<dbReference type="Proteomes" id="UP001161409">
    <property type="component" value="Unassembled WGS sequence"/>
</dbReference>
<dbReference type="EMBL" id="BSNF01000010">
    <property type="protein sequence ID" value="GLQ07857.1"/>
    <property type="molecule type" value="Genomic_DNA"/>
</dbReference>
<evidence type="ECO:0000313" key="3">
    <source>
        <dbReference type="EMBL" id="GLQ07857.1"/>
    </source>
</evidence>
<dbReference type="Gene3D" id="1.20.1050.10">
    <property type="match status" value="1"/>
</dbReference>
<evidence type="ECO:0000259" key="2">
    <source>
        <dbReference type="PROSITE" id="PS50405"/>
    </source>
</evidence>
<sequence>MKLCHSPTSPFVRKVMVTAHELGLVDRLDLVKPDISDIFKGINPENPLGKIPSLQLEDGSLIFDSIVICEYLDSLSDTATLFPADPLDRARVMTLHAIANGMTDAAYQRRMDSSAMPKGEGSPTWNARLQVAMERSLDELENKIDTFKGRLDIGTIAIGCALGYHDLRFSAENWREGRPELTAWYNEFSARPSMQATQPPAS</sequence>
<dbReference type="InterPro" id="IPR004045">
    <property type="entry name" value="Glutathione_S-Trfase_N"/>
</dbReference>
<dbReference type="Gene3D" id="3.40.30.10">
    <property type="entry name" value="Glutaredoxin"/>
    <property type="match status" value="1"/>
</dbReference>
<dbReference type="PROSITE" id="PS50405">
    <property type="entry name" value="GST_CTER"/>
    <property type="match status" value="1"/>
</dbReference>
<reference evidence="3" key="1">
    <citation type="journal article" date="2014" name="Int. J. Syst. Evol. Microbiol.">
        <title>Complete genome of a new Firmicutes species belonging to the dominant human colonic microbiota ('Ruminococcus bicirculans') reveals two chromosomes and a selective capacity to utilize plant glucans.</title>
        <authorList>
            <consortium name="NISC Comparative Sequencing Program"/>
            <person name="Wegmann U."/>
            <person name="Louis P."/>
            <person name="Goesmann A."/>
            <person name="Henrissat B."/>
            <person name="Duncan S.H."/>
            <person name="Flint H.J."/>
        </authorList>
    </citation>
    <scope>NUCLEOTIDE SEQUENCE</scope>
    <source>
        <strain evidence="3">NBRC 103408</strain>
    </source>
</reference>
<dbReference type="CDD" id="cd03205">
    <property type="entry name" value="GST_C_6"/>
    <property type="match status" value="1"/>
</dbReference>
<evidence type="ECO:0000313" key="4">
    <source>
        <dbReference type="Proteomes" id="UP001161409"/>
    </source>
</evidence>
<dbReference type="CDD" id="cd03049">
    <property type="entry name" value="GST_N_3"/>
    <property type="match status" value="1"/>
</dbReference>
<feature type="domain" description="GST C-terminal" evidence="2">
    <location>
        <begin position="85"/>
        <end position="202"/>
    </location>
</feature>
<dbReference type="SUPFAM" id="SSF52833">
    <property type="entry name" value="Thioredoxin-like"/>
    <property type="match status" value="1"/>
</dbReference>
<accession>A0ABQ5U967</accession>
<dbReference type="InterPro" id="IPR036282">
    <property type="entry name" value="Glutathione-S-Trfase_C_sf"/>
</dbReference>
<dbReference type="InterPro" id="IPR050983">
    <property type="entry name" value="GST_Omega/HSP26"/>
</dbReference>
<keyword evidence="4" id="KW-1185">Reference proteome</keyword>
<dbReference type="Pfam" id="PF13409">
    <property type="entry name" value="GST_N_2"/>
    <property type="match status" value="1"/>
</dbReference>
<reference evidence="3" key="2">
    <citation type="submission" date="2023-01" db="EMBL/GenBank/DDBJ databases">
        <title>Draft genome sequence of Sneathiella chinensis strain NBRC 103408.</title>
        <authorList>
            <person name="Sun Q."/>
            <person name="Mori K."/>
        </authorList>
    </citation>
    <scope>NUCLEOTIDE SEQUENCE</scope>
    <source>
        <strain evidence="3">NBRC 103408</strain>
    </source>
</reference>
<protein>
    <submittedName>
        <fullName evidence="3">Glutathione S-transferase</fullName>
    </submittedName>
</protein>